<name>A0A0G4NM22_VERLO</name>
<dbReference type="EMBL" id="CVQI01036640">
    <property type="protein sequence ID" value="CRK47507.1"/>
    <property type="molecule type" value="Genomic_DNA"/>
</dbReference>
<evidence type="ECO:0000313" key="2">
    <source>
        <dbReference type="EMBL" id="CRK47507.1"/>
    </source>
</evidence>
<organism evidence="2 3">
    <name type="scientific">Verticillium longisporum</name>
    <name type="common">Verticillium dahliae var. longisporum</name>
    <dbReference type="NCBI Taxonomy" id="100787"/>
    <lineage>
        <taxon>Eukaryota</taxon>
        <taxon>Fungi</taxon>
        <taxon>Dikarya</taxon>
        <taxon>Ascomycota</taxon>
        <taxon>Pezizomycotina</taxon>
        <taxon>Sordariomycetes</taxon>
        <taxon>Hypocreomycetidae</taxon>
        <taxon>Glomerellales</taxon>
        <taxon>Plectosphaerellaceae</taxon>
        <taxon>Verticillium</taxon>
    </lineage>
</organism>
<dbReference type="SUPFAM" id="SSF48179">
    <property type="entry name" value="6-phosphogluconate dehydrogenase C-terminal domain-like"/>
    <property type="match status" value="1"/>
</dbReference>
<dbReference type="InterPro" id="IPR036291">
    <property type="entry name" value="NAD(P)-bd_dom_sf"/>
</dbReference>
<dbReference type="AlphaFoldDB" id="A0A0G4NM22"/>
<dbReference type="GO" id="GO:0006571">
    <property type="term" value="P:tyrosine biosynthetic process"/>
    <property type="evidence" value="ECO:0007669"/>
    <property type="project" value="TreeGrafter"/>
</dbReference>
<evidence type="ECO:0008006" key="4">
    <source>
        <dbReference type="Google" id="ProtNLM"/>
    </source>
</evidence>
<evidence type="ECO:0000256" key="1">
    <source>
        <dbReference type="ARBA" id="ARBA00023002"/>
    </source>
</evidence>
<dbReference type="PANTHER" id="PTHR21363">
    <property type="entry name" value="PREPHENATE DEHYDROGENASE"/>
    <property type="match status" value="1"/>
</dbReference>
<sequence>MASADSAAASSAQSRPAGMESFVVGLIGMGDMGKMYAQRLSAAGWNLLAMVDCWAQLGIVPYNHMVCSTPLFRLWLGVTEHVFRSPGVLEDALRVAIDDLRYRSDDLEFTFAARGWAESVSLGNFETWKNRFETTQAFFEPRFKEAGVVGNAMMKAVFESSK</sequence>
<dbReference type="SUPFAM" id="SSF51735">
    <property type="entry name" value="NAD(P)-binding Rossmann-fold domains"/>
    <property type="match status" value="1"/>
</dbReference>
<reference evidence="3" key="1">
    <citation type="submission" date="2015-05" db="EMBL/GenBank/DDBJ databases">
        <authorList>
            <person name="Fogelqvist Johan"/>
        </authorList>
    </citation>
    <scope>NUCLEOTIDE SEQUENCE [LARGE SCALE GENOMIC DNA]</scope>
</reference>
<dbReference type="GO" id="GO:0070403">
    <property type="term" value="F:NAD+ binding"/>
    <property type="evidence" value="ECO:0007669"/>
    <property type="project" value="TreeGrafter"/>
</dbReference>
<dbReference type="InterPro" id="IPR008927">
    <property type="entry name" value="6-PGluconate_DH-like_C_sf"/>
</dbReference>
<gene>
    <name evidence="2" type="ORF">BN1723_016759</name>
</gene>
<dbReference type="GO" id="GO:0008977">
    <property type="term" value="F:prephenate dehydrogenase (NAD+) activity"/>
    <property type="evidence" value="ECO:0007669"/>
    <property type="project" value="TreeGrafter"/>
</dbReference>
<protein>
    <recommendedName>
        <fullName evidence="4">Prephenate/arogenate dehydrogenase domain-containing protein</fullName>
    </recommendedName>
</protein>
<dbReference type="PANTHER" id="PTHR21363:SF0">
    <property type="entry name" value="PREPHENATE DEHYDROGENASE [NADP(+)]"/>
    <property type="match status" value="1"/>
</dbReference>
<dbReference type="Proteomes" id="UP000045706">
    <property type="component" value="Unassembled WGS sequence"/>
</dbReference>
<proteinExistence type="predicted"/>
<dbReference type="Gene3D" id="1.10.3660.10">
    <property type="entry name" value="6-phosphogluconate dehydrogenase C-terminal like domain"/>
    <property type="match status" value="1"/>
</dbReference>
<evidence type="ECO:0000313" key="3">
    <source>
        <dbReference type="Proteomes" id="UP000045706"/>
    </source>
</evidence>
<dbReference type="InterPro" id="IPR050812">
    <property type="entry name" value="Preph/Arog_dehydrog"/>
</dbReference>
<accession>A0A0G4NM22</accession>
<keyword evidence="1" id="KW-0560">Oxidoreductase</keyword>